<dbReference type="SUPFAM" id="SSF52540">
    <property type="entry name" value="P-loop containing nucleoside triphosphate hydrolases"/>
    <property type="match status" value="1"/>
</dbReference>
<feature type="domain" description="AAA" evidence="1">
    <location>
        <begin position="22"/>
        <end position="211"/>
    </location>
</feature>
<keyword evidence="3" id="KW-1185">Reference proteome</keyword>
<dbReference type="Gene3D" id="3.40.50.300">
    <property type="entry name" value="P-loop containing nucleotide triphosphate hydrolases"/>
    <property type="match status" value="1"/>
</dbReference>
<evidence type="ECO:0000313" key="2">
    <source>
        <dbReference type="EMBL" id="SIS16809.1"/>
    </source>
</evidence>
<accession>A0A1N7GW71</accession>
<sequence>MQTFAQTVTQMSTTTKRAATFLDKGGTGKTTSAAHLGVALAEAGEDVLLIDLAGKQGDLAKHFGVWEEVQEQIDEGDDWPNISTVFAEEWDQIATKLGDAAVESLIIETDEGVDLIPAHPGLDSLDADLGNIDDARERYSRLEQFLDEYIDDSYDTVIIDLPGLTNNVSYNGLWATKHVIAPVEMGPFESEQAAALRNDLEKIHDRFNVAVELAMVLPNKVDRRTNLANEYLETFGEDYADAIAPAHVPVSQDIRNAADDGQTVFALEEPSTTAERAREAFLENASALQRRLDGSA</sequence>
<dbReference type="STRING" id="308853.SAMN05421752_11642"/>
<organism evidence="2 3">
    <name type="scientific">Natronorubrum thiooxidans</name>
    <dbReference type="NCBI Taxonomy" id="308853"/>
    <lineage>
        <taxon>Archaea</taxon>
        <taxon>Methanobacteriati</taxon>
        <taxon>Methanobacteriota</taxon>
        <taxon>Stenosarchaea group</taxon>
        <taxon>Halobacteria</taxon>
        <taxon>Halobacteriales</taxon>
        <taxon>Natrialbaceae</taxon>
        <taxon>Natronorubrum</taxon>
    </lineage>
</organism>
<dbReference type="AlphaFoldDB" id="A0A1N7GW71"/>
<gene>
    <name evidence="2" type="ORF">SAMN05421752_11642</name>
</gene>
<evidence type="ECO:0000259" key="1">
    <source>
        <dbReference type="Pfam" id="PF13614"/>
    </source>
</evidence>
<name>A0A1N7GW71_9EURY</name>
<dbReference type="PANTHER" id="PTHR13696:SF99">
    <property type="entry name" value="COBYRINIC ACID AC-DIAMIDE SYNTHASE"/>
    <property type="match status" value="1"/>
</dbReference>
<protein>
    <submittedName>
        <fullName evidence="2">Chromosome partitioning protein</fullName>
    </submittedName>
</protein>
<reference evidence="3" key="1">
    <citation type="submission" date="2017-01" db="EMBL/GenBank/DDBJ databases">
        <authorList>
            <person name="Varghese N."/>
            <person name="Submissions S."/>
        </authorList>
    </citation>
    <scope>NUCLEOTIDE SEQUENCE [LARGE SCALE GENOMIC DNA]</scope>
    <source>
        <strain evidence="3">type strain: HArc-</strain>
    </source>
</reference>
<dbReference type="EMBL" id="FTNR01000016">
    <property type="protein sequence ID" value="SIS16809.1"/>
    <property type="molecule type" value="Genomic_DNA"/>
</dbReference>
<dbReference type="Pfam" id="PF13614">
    <property type="entry name" value="AAA_31"/>
    <property type="match status" value="1"/>
</dbReference>
<dbReference type="CDD" id="cd02042">
    <property type="entry name" value="ParAB_family"/>
    <property type="match status" value="1"/>
</dbReference>
<dbReference type="PANTHER" id="PTHR13696">
    <property type="entry name" value="P-LOOP CONTAINING NUCLEOSIDE TRIPHOSPHATE HYDROLASE"/>
    <property type="match status" value="1"/>
</dbReference>
<proteinExistence type="predicted"/>
<dbReference type="Proteomes" id="UP000185936">
    <property type="component" value="Unassembled WGS sequence"/>
</dbReference>
<dbReference type="InterPro" id="IPR025669">
    <property type="entry name" value="AAA_dom"/>
</dbReference>
<dbReference type="InterPro" id="IPR050678">
    <property type="entry name" value="DNA_Partitioning_ATPase"/>
</dbReference>
<evidence type="ECO:0000313" key="3">
    <source>
        <dbReference type="Proteomes" id="UP000185936"/>
    </source>
</evidence>
<dbReference type="InterPro" id="IPR027417">
    <property type="entry name" value="P-loop_NTPase"/>
</dbReference>